<evidence type="ECO:0000256" key="5">
    <source>
        <dbReference type="ARBA" id="ARBA00022729"/>
    </source>
</evidence>
<reference evidence="13" key="1">
    <citation type="submission" date="2016-10" db="EMBL/GenBank/DDBJ databases">
        <authorList>
            <person name="Varghese N."/>
            <person name="Submissions S."/>
        </authorList>
    </citation>
    <scope>NUCLEOTIDE SEQUENCE [LARGE SCALE GENOMIC DNA]</scope>
    <source>
        <strain evidence="13">DSM 15719</strain>
    </source>
</reference>
<feature type="signal peptide" evidence="9">
    <location>
        <begin position="1"/>
        <end position="22"/>
    </location>
</feature>
<evidence type="ECO:0000256" key="9">
    <source>
        <dbReference type="SAM" id="SignalP"/>
    </source>
</evidence>
<dbReference type="GO" id="GO:0009279">
    <property type="term" value="C:cell outer membrane"/>
    <property type="evidence" value="ECO:0007669"/>
    <property type="project" value="UniProtKB-SubCell"/>
</dbReference>
<dbReference type="InterPro" id="IPR036942">
    <property type="entry name" value="Beta-barrel_TonB_sf"/>
</dbReference>
<dbReference type="GO" id="GO:0044718">
    <property type="term" value="P:siderophore transmembrane transport"/>
    <property type="evidence" value="ECO:0007669"/>
    <property type="project" value="TreeGrafter"/>
</dbReference>
<dbReference type="Pfam" id="PF07715">
    <property type="entry name" value="Plug"/>
    <property type="match status" value="1"/>
</dbReference>
<evidence type="ECO:0000313" key="12">
    <source>
        <dbReference type="EMBL" id="SEQ39670.1"/>
    </source>
</evidence>
<dbReference type="InterPro" id="IPR039426">
    <property type="entry name" value="TonB-dep_rcpt-like"/>
</dbReference>
<dbReference type="GO" id="GO:0015344">
    <property type="term" value="F:siderophore uptake transmembrane transporter activity"/>
    <property type="evidence" value="ECO:0007669"/>
    <property type="project" value="TreeGrafter"/>
</dbReference>
<feature type="domain" description="Outer membrane protein beta-barrel" evidence="11">
    <location>
        <begin position="691"/>
        <end position="785"/>
    </location>
</feature>
<dbReference type="NCBIfam" id="TIGR04057">
    <property type="entry name" value="SusC_RagA_signa"/>
    <property type="match status" value="1"/>
</dbReference>
<keyword evidence="3 8" id="KW-1134">Transmembrane beta strand</keyword>
<evidence type="ECO:0000256" key="6">
    <source>
        <dbReference type="ARBA" id="ARBA00023136"/>
    </source>
</evidence>
<dbReference type="PANTHER" id="PTHR30069:SF29">
    <property type="entry name" value="HEMOGLOBIN AND HEMOGLOBIN-HAPTOGLOBIN-BINDING PROTEIN 1-RELATED"/>
    <property type="match status" value="1"/>
</dbReference>
<dbReference type="Proteomes" id="UP000183658">
    <property type="component" value="Unassembled WGS sequence"/>
</dbReference>
<dbReference type="SUPFAM" id="SSF56935">
    <property type="entry name" value="Porins"/>
    <property type="match status" value="1"/>
</dbReference>
<dbReference type="SUPFAM" id="SSF49464">
    <property type="entry name" value="Carboxypeptidase regulatory domain-like"/>
    <property type="match status" value="1"/>
</dbReference>
<organism evidence="12 13">
    <name type="scientific">Flavobacterium frigoris</name>
    <dbReference type="NCBI Taxonomy" id="229204"/>
    <lineage>
        <taxon>Bacteria</taxon>
        <taxon>Pseudomonadati</taxon>
        <taxon>Bacteroidota</taxon>
        <taxon>Flavobacteriia</taxon>
        <taxon>Flavobacteriales</taxon>
        <taxon>Flavobacteriaceae</taxon>
        <taxon>Flavobacterium</taxon>
    </lineage>
</organism>
<evidence type="ECO:0000259" key="10">
    <source>
        <dbReference type="Pfam" id="PF07715"/>
    </source>
</evidence>
<dbReference type="Gene3D" id="2.170.130.10">
    <property type="entry name" value="TonB-dependent receptor, plug domain"/>
    <property type="match status" value="1"/>
</dbReference>
<evidence type="ECO:0000256" key="4">
    <source>
        <dbReference type="ARBA" id="ARBA00022692"/>
    </source>
</evidence>
<dbReference type="InterPro" id="IPR037066">
    <property type="entry name" value="Plug_dom_sf"/>
</dbReference>
<dbReference type="AlphaFoldDB" id="A0A1H9FNV8"/>
<keyword evidence="13" id="KW-1185">Reference proteome</keyword>
<name>A0A1H9FNV8_FLAFI</name>
<evidence type="ECO:0000313" key="13">
    <source>
        <dbReference type="Proteomes" id="UP000183658"/>
    </source>
</evidence>
<keyword evidence="6 8" id="KW-0472">Membrane</keyword>
<dbReference type="OrthoDB" id="9768177at2"/>
<dbReference type="InterPro" id="IPR041700">
    <property type="entry name" value="OMP_b-brl_3"/>
</dbReference>
<evidence type="ECO:0000259" key="11">
    <source>
        <dbReference type="Pfam" id="PF14905"/>
    </source>
</evidence>
<evidence type="ECO:0000256" key="2">
    <source>
        <dbReference type="ARBA" id="ARBA00022448"/>
    </source>
</evidence>
<dbReference type="EMBL" id="FOFZ01000002">
    <property type="protein sequence ID" value="SEQ39670.1"/>
    <property type="molecule type" value="Genomic_DNA"/>
</dbReference>
<dbReference type="InterPro" id="IPR008969">
    <property type="entry name" value="CarboxyPept-like_regulatory"/>
</dbReference>
<evidence type="ECO:0000256" key="3">
    <source>
        <dbReference type="ARBA" id="ARBA00022452"/>
    </source>
</evidence>
<protein>
    <submittedName>
        <fullName evidence="12">TonB-linked outer membrane protein, SusC/RagA family</fullName>
    </submittedName>
</protein>
<dbReference type="Pfam" id="PF14905">
    <property type="entry name" value="OMP_b-brl_3"/>
    <property type="match status" value="1"/>
</dbReference>
<dbReference type="PROSITE" id="PS52016">
    <property type="entry name" value="TONB_DEPENDENT_REC_3"/>
    <property type="match status" value="1"/>
</dbReference>
<proteinExistence type="inferred from homology"/>
<accession>A0A1H9FNV8</accession>
<dbReference type="Gene3D" id="2.40.170.20">
    <property type="entry name" value="TonB-dependent receptor, beta-barrel domain"/>
    <property type="match status" value="1"/>
</dbReference>
<keyword evidence="5 9" id="KW-0732">Signal</keyword>
<comment type="similarity">
    <text evidence="8">Belongs to the TonB-dependent receptor family.</text>
</comment>
<keyword evidence="4 8" id="KW-0812">Transmembrane</keyword>
<feature type="domain" description="TonB-dependent receptor plug" evidence="10">
    <location>
        <begin position="116"/>
        <end position="245"/>
    </location>
</feature>
<comment type="subcellular location">
    <subcellularLocation>
        <location evidence="1 8">Cell outer membrane</location>
        <topology evidence="1 8">Multi-pass membrane protein</topology>
    </subcellularLocation>
</comment>
<evidence type="ECO:0000256" key="7">
    <source>
        <dbReference type="ARBA" id="ARBA00023237"/>
    </source>
</evidence>
<feature type="chain" id="PRO_5010274787" evidence="9">
    <location>
        <begin position="23"/>
        <end position="1029"/>
    </location>
</feature>
<dbReference type="InterPro" id="IPR023997">
    <property type="entry name" value="TonB-dep_OMP_SusC/RagA_CS"/>
</dbReference>
<dbReference type="Gene3D" id="2.60.40.1120">
    <property type="entry name" value="Carboxypeptidase-like, regulatory domain"/>
    <property type="match status" value="1"/>
</dbReference>
<dbReference type="PANTHER" id="PTHR30069">
    <property type="entry name" value="TONB-DEPENDENT OUTER MEMBRANE RECEPTOR"/>
    <property type="match status" value="1"/>
</dbReference>
<dbReference type="Pfam" id="PF13715">
    <property type="entry name" value="CarbopepD_reg_2"/>
    <property type="match status" value="1"/>
</dbReference>
<keyword evidence="2 8" id="KW-0813">Transport</keyword>
<dbReference type="NCBIfam" id="TIGR04056">
    <property type="entry name" value="OMP_RagA_SusC"/>
    <property type="match status" value="1"/>
</dbReference>
<gene>
    <name evidence="12" type="ORF">SAMN05444355_102249</name>
</gene>
<dbReference type="InterPro" id="IPR023996">
    <property type="entry name" value="TonB-dep_OMP_SusC/RagA"/>
</dbReference>
<sequence>MKISRKNLLFLLLLFCVHLVNAQTKSISGKVTDSSGFPLTGTTILVKGTKTATIADGNGNYNIKTEKGKTLVFSFMGFTSKEVLINNEENQNIVLDDNSVSLGEVVVTALGIKRDKRALGYASQELKSDDINKVNSANFVSNLTGKISGVQISGSGNGIASSSRITIRGDKSLNINNNGPLFIVDGIPINNNVYGVGGSSTSQADLPTDYGNGASEINQENIESVNVLKGAAASALYGSRAANGVIVITTKSGKKSKGLGVSISSSFMTSEALRLPEIQGVYGAGSKQIYDAGADTNLGPRFDSGISLLQNGSPGYSVGQGQVLPFEFRYNLNDFFRKGSSISNSVSVSGSDEKTNFRLSYGKTTSEDIVPNSNLKRENISLNLNYNISNKWKLATVATYTKSSSDNTPVTGYGSQGIMYNLLWNHTNVDLDWLKDYWIVKDVKQNSMFGWGDNPFKIAYENINAFKKGRIFGNISSTYEISNDFSFMARIGMDNSNDFRWSRRPIGSSRYTQGMYREQTIAFTEYNADMLLSYDHTFGDFSFKISYGANSMNQYTSESKIEGQGISIPGIYNLQNINVMPIQSRNIYKKRINSMYSLVNIGYKDYLYLDLTARNDWSSTLPADNNSYFYPSASLSFIPTSLFEMNENIDFLKLRVNAASVGNDTDPYRLVKTYDNGSLPGTLTNPNTILNSNLKPEIATSYEAGIEAQFFKKRITLDASYYITNSKNQIVGLDISQAAGFNSNVINAGKIQNKGIEIGLGLTPVRTKNFEWSLNANFTQNRGTVKELTPGIDNYIIAQGPNGGTIEARVGERMGDLYGRGYLRSPDNQIVYDNTGSPILDTKIKKIGNYNPDWMLGLATNLRYKNISLNALFDVRHGGKIYSMTNAIGMESGILAVSLPGRETGIIGEGVVQNTDGSYSPNTTSISAENWYYSNAFRRDNIEANSFDASYVKLREVSLNYRFSEKWTKAVKMQNVSIGLVGNNLALWTKVPNIDPETQAISGGTLLPGFEVLQLPSSRNYGIKLNASF</sequence>
<keyword evidence="7 8" id="KW-0998">Cell outer membrane</keyword>
<evidence type="ECO:0000256" key="8">
    <source>
        <dbReference type="PROSITE-ProRule" id="PRU01360"/>
    </source>
</evidence>
<dbReference type="InterPro" id="IPR012910">
    <property type="entry name" value="Plug_dom"/>
</dbReference>
<dbReference type="RefSeq" id="WP_083380342.1">
    <property type="nucleotide sequence ID" value="NZ_CBCRVS010000001.1"/>
</dbReference>
<evidence type="ECO:0000256" key="1">
    <source>
        <dbReference type="ARBA" id="ARBA00004571"/>
    </source>
</evidence>